<comment type="caution">
    <text evidence="2">The sequence shown here is derived from an EMBL/GenBank/DDBJ whole genome shotgun (WGS) entry which is preliminary data.</text>
</comment>
<protein>
    <recommendedName>
        <fullName evidence="5">Peptidase M61 catalytic domain-containing protein</fullName>
    </recommendedName>
</protein>
<evidence type="ECO:0000256" key="1">
    <source>
        <dbReference type="SAM" id="SignalP"/>
    </source>
</evidence>
<keyword evidence="1" id="KW-0732">Signal</keyword>
<name>A0A8J7VXK3_9GAMM</name>
<reference evidence="2" key="2">
    <citation type="submission" date="2021-04" db="EMBL/GenBank/DDBJ databases">
        <authorList>
            <person name="Karlyshev A.V."/>
        </authorList>
    </citation>
    <scope>NUCLEOTIDE SEQUENCE</scope>
    <source>
        <strain evidence="2">LMG 29479</strain>
    </source>
</reference>
<feature type="signal peptide" evidence="1">
    <location>
        <begin position="1"/>
        <end position="21"/>
    </location>
</feature>
<proteinExistence type="predicted"/>
<dbReference type="AlphaFoldDB" id="A0A8J7VXK3"/>
<reference evidence="3 4" key="1">
    <citation type="journal article" date="2021" name="Microbiol. Resour. Announc.">
        <title>Draft Genome Sequence of Coralloluteibacterium stylophorae LMG 29479T.</title>
        <authorList>
            <person name="Karlyshev A.V."/>
            <person name="Kudryashova E.B."/>
            <person name="Ariskina E.V."/>
            <person name="Conroy A.P."/>
            <person name="Abidueva E.Y."/>
        </authorList>
    </citation>
    <scope>NUCLEOTIDE SEQUENCE [LARGE SCALE GENOMIC DNA]</scope>
    <source>
        <strain evidence="3 4">LMG 29479</strain>
    </source>
</reference>
<dbReference type="EMBL" id="JAGQFT010000238">
    <property type="protein sequence ID" value="MBR0564101.1"/>
    <property type="molecule type" value="Genomic_DNA"/>
</dbReference>
<sequence length="407" mass="44568">MPRHVAIPLLLLLALAAPVLAAAAPTYDVDYRVRLVPEDGTAEVAIVVGQDDGVLRELGLELDPDLYDDVRGDGEVEREGDRVTWLPPKAGGTLRYSHRIDHRRRGGGYDARITRDWALLRGDDLVPPARVRVAKGARSKATLHVAGPEGWTAQTQWPELEKGSFAVTNPEHSLARPTGWLIAGDIGIRLERVAGTLLVVAAPKGDSMRRNEILAMLNLVLPEMKAAFGRLPPKLLIVGADDPMWRGGLSAPQSLYMHSDRPLISENGTSTLVHEVVHVVTGVRGAGRDRWIGEGIAEYYSLRLLRQVGMLSDSRYERAMGWMDERGGEADSLRARLAQGAIRARAVVLFRDLDDEIRQESDGGKSLDDLVRVLMKDGSVDLEDLREAAQQVLGRPAKSLDVPLLDA</sequence>
<dbReference type="Proteomes" id="UP000675747">
    <property type="component" value="Unassembled WGS sequence"/>
</dbReference>
<keyword evidence="4" id="KW-1185">Reference proteome</keyword>
<evidence type="ECO:0000313" key="3">
    <source>
        <dbReference type="EMBL" id="MBS7458362.1"/>
    </source>
</evidence>
<evidence type="ECO:0000313" key="2">
    <source>
        <dbReference type="EMBL" id="MBR0564101.1"/>
    </source>
</evidence>
<dbReference type="RefSeq" id="WP_211927967.1">
    <property type="nucleotide sequence ID" value="NZ_JAGQFT020000010.1"/>
</dbReference>
<feature type="chain" id="PRO_5042774315" description="Peptidase M61 catalytic domain-containing protein" evidence="1">
    <location>
        <begin position="22"/>
        <end position="407"/>
    </location>
</feature>
<evidence type="ECO:0008006" key="5">
    <source>
        <dbReference type="Google" id="ProtNLM"/>
    </source>
</evidence>
<dbReference type="EMBL" id="JAGQFT020000010">
    <property type="protein sequence ID" value="MBS7458362.1"/>
    <property type="molecule type" value="Genomic_DNA"/>
</dbReference>
<accession>A0A8J7VXK3</accession>
<evidence type="ECO:0000313" key="4">
    <source>
        <dbReference type="Proteomes" id="UP000675747"/>
    </source>
</evidence>
<gene>
    <name evidence="3" type="ORF">KB893_014580</name>
    <name evidence="2" type="ORF">KB893_16570</name>
</gene>
<organism evidence="2">
    <name type="scientific">Coralloluteibacterium stylophorae</name>
    <dbReference type="NCBI Taxonomy" id="1776034"/>
    <lineage>
        <taxon>Bacteria</taxon>
        <taxon>Pseudomonadati</taxon>
        <taxon>Pseudomonadota</taxon>
        <taxon>Gammaproteobacteria</taxon>
        <taxon>Lysobacterales</taxon>
        <taxon>Lysobacteraceae</taxon>
        <taxon>Coralloluteibacterium</taxon>
    </lineage>
</organism>